<dbReference type="InterPro" id="IPR029047">
    <property type="entry name" value="HSP70_peptide-bd_sf"/>
</dbReference>
<protein>
    <submittedName>
        <fullName evidence="2">Uncharacterized protein</fullName>
    </submittedName>
</protein>
<reference evidence="2" key="1">
    <citation type="journal article" date="2021" name="Nat. Commun.">
        <title>Genetic determinants of endophytism in the Arabidopsis root mycobiome.</title>
        <authorList>
            <person name="Mesny F."/>
            <person name="Miyauchi S."/>
            <person name="Thiergart T."/>
            <person name="Pickel B."/>
            <person name="Atanasova L."/>
            <person name="Karlsson M."/>
            <person name="Huettel B."/>
            <person name="Barry K.W."/>
            <person name="Haridas S."/>
            <person name="Chen C."/>
            <person name="Bauer D."/>
            <person name="Andreopoulos W."/>
            <person name="Pangilinan J."/>
            <person name="LaButti K."/>
            <person name="Riley R."/>
            <person name="Lipzen A."/>
            <person name="Clum A."/>
            <person name="Drula E."/>
            <person name="Henrissat B."/>
            <person name="Kohler A."/>
            <person name="Grigoriev I.V."/>
            <person name="Martin F.M."/>
            <person name="Hacquard S."/>
        </authorList>
    </citation>
    <scope>NUCLEOTIDE SEQUENCE</scope>
    <source>
        <strain evidence="2">MPI-CAGE-CH-0230</strain>
    </source>
</reference>
<dbReference type="EMBL" id="JAGTJQ010000019">
    <property type="protein sequence ID" value="KAH7009206.1"/>
    <property type="molecule type" value="Genomic_DNA"/>
</dbReference>
<dbReference type="GeneID" id="70192630"/>
<organism evidence="2 3">
    <name type="scientific">Microdochium trichocladiopsis</name>
    <dbReference type="NCBI Taxonomy" id="1682393"/>
    <lineage>
        <taxon>Eukaryota</taxon>
        <taxon>Fungi</taxon>
        <taxon>Dikarya</taxon>
        <taxon>Ascomycota</taxon>
        <taxon>Pezizomycotina</taxon>
        <taxon>Sordariomycetes</taxon>
        <taxon>Xylariomycetidae</taxon>
        <taxon>Xylariales</taxon>
        <taxon>Microdochiaceae</taxon>
        <taxon>Microdochium</taxon>
    </lineage>
</organism>
<feature type="compositionally biased region" description="Basic and acidic residues" evidence="1">
    <location>
        <begin position="101"/>
        <end position="117"/>
    </location>
</feature>
<proteinExistence type="predicted"/>
<evidence type="ECO:0000313" key="3">
    <source>
        <dbReference type="Proteomes" id="UP000756346"/>
    </source>
</evidence>
<gene>
    <name evidence="2" type="ORF">B0I36DRAFT_60389</name>
</gene>
<dbReference type="Proteomes" id="UP000756346">
    <property type="component" value="Unassembled WGS sequence"/>
</dbReference>
<feature type="compositionally biased region" description="Basic and acidic residues" evidence="1">
    <location>
        <begin position="68"/>
        <end position="77"/>
    </location>
</feature>
<sequence length="117" mass="12650">MGCFEISGIPPCRRGTPVTVEVSFLDPGVVEVKATVGDGTSGRSKSLNVNQNRRLGDAEIKRLRMLTKDRLNGKRDGGSNSWEALSRRGTIPNGGPQKGRRGGESRDLAENSENGRR</sequence>
<dbReference type="Gene3D" id="2.60.34.10">
    <property type="entry name" value="Substrate Binding Domain Of DNAk, Chain A, domain 1"/>
    <property type="match status" value="1"/>
</dbReference>
<comment type="caution">
    <text evidence="2">The sequence shown here is derived from an EMBL/GenBank/DDBJ whole genome shotgun (WGS) entry which is preliminary data.</text>
</comment>
<dbReference type="AlphaFoldDB" id="A0A9P9BH27"/>
<dbReference type="RefSeq" id="XP_046003867.1">
    <property type="nucleotide sequence ID" value="XM_046163084.1"/>
</dbReference>
<name>A0A9P9BH27_9PEZI</name>
<keyword evidence="3" id="KW-1185">Reference proteome</keyword>
<accession>A0A9P9BH27</accession>
<feature type="region of interest" description="Disordered" evidence="1">
    <location>
        <begin position="68"/>
        <end position="117"/>
    </location>
</feature>
<evidence type="ECO:0000313" key="2">
    <source>
        <dbReference type="EMBL" id="KAH7009206.1"/>
    </source>
</evidence>
<evidence type="ECO:0000256" key="1">
    <source>
        <dbReference type="SAM" id="MobiDB-lite"/>
    </source>
</evidence>